<sequence>MSGSRSATTMCRVVLLLTLLACTIEASRRRDRQTIEAPRLISPDEAAKNEKEENNRFWRKVFLRAAAYFTGYKIALLKLPDKNLSLRKQNFEWIKLLKKRLSPKSWGLGRNASPSVLVDHLVNCPVWWPVQMGGPGAWDGQAMESPAVAGMLVAWRLLVIAWLL</sequence>
<evidence type="ECO:0000256" key="1">
    <source>
        <dbReference type="SAM" id="SignalP"/>
    </source>
</evidence>
<dbReference type="EMBL" id="BMAT01003598">
    <property type="protein sequence ID" value="GFR58322.1"/>
    <property type="molecule type" value="Genomic_DNA"/>
</dbReference>
<feature type="signal peptide" evidence="1">
    <location>
        <begin position="1"/>
        <end position="26"/>
    </location>
</feature>
<accession>A0AAV4ECA1</accession>
<dbReference type="Proteomes" id="UP000762676">
    <property type="component" value="Unassembled WGS sequence"/>
</dbReference>
<keyword evidence="1" id="KW-0732">Signal</keyword>
<comment type="caution">
    <text evidence="2">The sequence shown here is derived from an EMBL/GenBank/DDBJ whole genome shotgun (WGS) entry which is preliminary data.</text>
</comment>
<protein>
    <recommendedName>
        <fullName evidence="4">Lipase maturation factor</fullName>
    </recommendedName>
</protein>
<gene>
    <name evidence="2" type="ORF">ElyMa_001765700</name>
</gene>
<feature type="chain" id="PRO_5043999812" description="Lipase maturation factor" evidence="1">
    <location>
        <begin position="27"/>
        <end position="164"/>
    </location>
</feature>
<evidence type="ECO:0008006" key="4">
    <source>
        <dbReference type="Google" id="ProtNLM"/>
    </source>
</evidence>
<evidence type="ECO:0000313" key="3">
    <source>
        <dbReference type="Proteomes" id="UP000762676"/>
    </source>
</evidence>
<organism evidence="2 3">
    <name type="scientific">Elysia marginata</name>
    <dbReference type="NCBI Taxonomy" id="1093978"/>
    <lineage>
        <taxon>Eukaryota</taxon>
        <taxon>Metazoa</taxon>
        <taxon>Spiralia</taxon>
        <taxon>Lophotrochozoa</taxon>
        <taxon>Mollusca</taxon>
        <taxon>Gastropoda</taxon>
        <taxon>Heterobranchia</taxon>
        <taxon>Euthyneura</taxon>
        <taxon>Panpulmonata</taxon>
        <taxon>Sacoglossa</taxon>
        <taxon>Placobranchoidea</taxon>
        <taxon>Plakobranchidae</taxon>
        <taxon>Elysia</taxon>
    </lineage>
</organism>
<keyword evidence="3" id="KW-1185">Reference proteome</keyword>
<reference evidence="2 3" key="1">
    <citation type="journal article" date="2021" name="Elife">
        <title>Chloroplast acquisition without the gene transfer in kleptoplastic sea slugs, Plakobranchus ocellatus.</title>
        <authorList>
            <person name="Maeda T."/>
            <person name="Takahashi S."/>
            <person name="Yoshida T."/>
            <person name="Shimamura S."/>
            <person name="Takaki Y."/>
            <person name="Nagai Y."/>
            <person name="Toyoda A."/>
            <person name="Suzuki Y."/>
            <person name="Arimoto A."/>
            <person name="Ishii H."/>
            <person name="Satoh N."/>
            <person name="Nishiyama T."/>
            <person name="Hasebe M."/>
            <person name="Maruyama T."/>
            <person name="Minagawa J."/>
            <person name="Obokata J."/>
            <person name="Shigenobu S."/>
        </authorList>
    </citation>
    <scope>NUCLEOTIDE SEQUENCE [LARGE SCALE GENOMIC DNA]</scope>
</reference>
<name>A0AAV4ECA1_9GAST</name>
<evidence type="ECO:0000313" key="2">
    <source>
        <dbReference type="EMBL" id="GFR58322.1"/>
    </source>
</evidence>
<proteinExistence type="predicted"/>
<dbReference type="AlphaFoldDB" id="A0AAV4ECA1"/>